<dbReference type="InterPro" id="IPR006012">
    <property type="entry name" value="Syntaxin/epimorphin_CS"/>
</dbReference>
<dbReference type="GO" id="GO:0048278">
    <property type="term" value="P:vesicle docking"/>
    <property type="evidence" value="ECO:0007669"/>
    <property type="project" value="TreeGrafter"/>
</dbReference>
<dbReference type="AlphaFoldDB" id="A0A183E5U8"/>
<comment type="subcellular location">
    <subcellularLocation>
        <location evidence="1">Golgi apparatus membrane</location>
        <topology evidence="1">Single-pass type IV membrane protein</topology>
    </subcellularLocation>
</comment>
<gene>
    <name evidence="13" type="ORF">GPUH_LOCUS16338</name>
</gene>
<evidence type="ECO:0000313" key="15">
    <source>
        <dbReference type="WBParaSite" id="GPUH_0001636101-mRNA-1"/>
    </source>
</evidence>
<evidence type="ECO:0000256" key="11">
    <source>
        <dbReference type="SAM" id="Phobius"/>
    </source>
</evidence>
<dbReference type="CDD" id="cd15845">
    <property type="entry name" value="SNARE_syntaxin16"/>
    <property type="match status" value="1"/>
</dbReference>
<keyword evidence="10 11" id="KW-0472">Membrane</keyword>
<keyword evidence="14" id="KW-1185">Reference proteome</keyword>
<dbReference type="Proteomes" id="UP000271098">
    <property type="component" value="Unassembled WGS sequence"/>
</dbReference>
<keyword evidence="5" id="KW-0532">Neurotransmitter transport</keyword>
<keyword evidence="4 11" id="KW-0812">Transmembrane</keyword>
<dbReference type="GO" id="GO:0000149">
    <property type="term" value="F:SNARE binding"/>
    <property type="evidence" value="ECO:0007669"/>
    <property type="project" value="TreeGrafter"/>
</dbReference>
<dbReference type="PANTHER" id="PTHR19957:SF83">
    <property type="entry name" value="SYNTAXIN-16"/>
    <property type="match status" value="1"/>
</dbReference>
<evidence type="ECO:0000256" key="4">
    <source>
        <dbReference type="ARBA" id="ARBA00022692"/>
    </source>
</evidence>
<dbReference type="GO" id="GO:0005484">
    <property type="term" value="F:SNAP receptor activity"/>
    <property type="evidence" value="ECO:0007669"/>
    <property type="project" value="InterPro"/>
</dbReference>
<reference evidence="15" key="1">
    <citation type="submission" date="2016-06" db="UniProtKB">
        <authorList>
            <consortium name="WormBaseParasite"/>
        </authorList>
    </citation>
    <scope>IDENTIFICATION</scope>
</reference>
<accession>A0A183E5U8</accession>
<dbReference type="GO" id="GO:0031201">
    <property type="term" value="C:SNARE complex"/>
    <property type="evidence" value="ECO:0007669"/>
    <property type="project" value="TreeGrafter"/>
</dbReference>
<name>A0A183E5U8_9BILA</name>
<protein>
    <submittedName>
        <fullName evidence="15">t-SNARE coiled-coil homology domain-containing protein</fullName>
    </submittedName>
</protein>
<dbReference type="WBParaSite" id="GPUH_0001636101-mRNA-1">
    <property type="protein sequence ID" value="GPUH_0001636101-mRNA-1"/>
    <property type="gene ID" value="GPUH_0001636101"/>
</dbReference>
<dbReference type="PANTHER" id="PTHR19957">
    <property type="entry name" value="SYNTAXIN"/>
    <property type="match status" value="1"/>
</dbReference>
<proteinExistence type="inferred from homology"/>
<organism evidence="15">
    <name type="scientific">Gongylonema pulchrum</name>
    <dbReference type="NCBI Taxonomy" id="637853"/>
    <lineage>
        <taxon>Eukaryota</taxon>
        <taxon>Metazoa</taxon>
        <taxon>Ecdysozoa</taxon>
        <taxon>Nematoda</taxon>
        <taxon>Chromadorea</taxon>
        <taxon>Rhabditida</taxon>
        <taxon>Spirurina</taxon>
        <taxon>Spiruromorpha</taxon>
        <taxon>Spiruroidea</taxon>
        <taxon>Gongylonematidae</taxon>
        <taxon>Gongylonema</taxon>
    </lineage>
</organism>
<comment type="similarity">
    <text evidence="2">Belongs to the syntaxin family.</text>
</comment>
<dbReference type="GO" id="GO:0006886">
    <property type="term" value="P:intracellular protein transport"/>
    <property type="evidence" value="ECO:0007669"/>
    <property type="project" value="InterPro"/>
</dbReference>
<feature type="domain" description="T-SNARE coiled-coil homology" evidence="12">
    <location>
        <begin position="180"/>
        <end position="242"/>
    </location>
</feature>
<evidence type="ECO:0000256" key="9">
    <source>
        <dbReference type="ARBA" id="ARBA00023054"/>
    </source>
</evidence>
<dbReference type="SMART" id="SM00397">
    <property type="entry name" value="t_SNARE"/>
    <property type="match status" value="1"/>
</dbReference>
<dbReference type="InterPro" id="IPR000727">
    <property type="entry name" value="T_SNARE_dom"/>
</dbReference>
<evidence type="ECO:0000256" key="3">
    <source>
        <dbReference type="ARBA" id="ARBA00022448"/>
    </source>
</evidence>
<dbReference type="Pfam" id="PF05739">
    <property type="entry name" value="SNARE"/>
    <property type="match status" value="1"/>
</dbReference>
<dbReference type="PROSITE" id="PS50192">
    <property type="entry name" value="T_SNARE"/>
    <property type="match status" value="1"/>
</dbReference>
<dbReference type="SUPFAM" id="SSF47661">
    <property type="entry name" value="t-snare proteins"/>
    <property type="match status" value="1"/>
</dbReference>
<reference evidence="13 14" key="2">
    <citation type="submission" date="2018-11" db="EMBL/GenBank/DDBJ databases">
        <authorList>
            <consortium name="Pathogen Informatics"/>
        </authorList>
    </citation>
    <scope>NUCLEOTIDE SEQUENCE [LARGE SCALE GENOMIC DNA]</scope>
</reference>
<evidence type="ECO:0000256" key="1">
    <source>
        <dbReference type="ARBA" id="ARBA00004409"/>
    </source>
</evidence>
<keyword evidence="9" id="KW-0175">Coiled coil</keyword>
<dbReference type="GO" id="GO:0000139">
    <property type="term" value="C:Golgi membrane"/>
    <property type="evidence" value="ECO:0007669"/>
    <property type="project" value="UniProtKB-SubCell"/>
</dbReference>
<keyword evidence="6" id="KW-0653">Protein transport</keyword>
<keyword evidence="8" id="KW-0333">Golgi apparatus</keyword>
<dbReference type="Gene3D" id="1.20.58.70">
    <property type="match status" value="1"/>
</dbReference>
<dbReference type="GO" id="GO:0006836">
    <property type="term" value="P:neurotransmitter transport"/>
    <property type="evidence" value="ECO:0007669"/>
    <property type="project" value="UniProtKB-KW"/>
</dbReference>
<evidence type="ECO:0000313" key="13">
    <source>
        <dbReference type="EMBL" id="VDN27686.1"/>
    </source>
</evidence>
<feature type="transmembrane region" description="Helical" evidence="11">
    <location>
        <begin position="252"/>
        <end position="272"/>
    </location>
</feature>
<evidence type="ECO:0000313" key="14">
    <source>
        <dbReference type="Proteomes" id="UP000271098"/>
    </source>
</evidence>
<dbReference type="EMBL" id="UYRT01083614">
    <property type="protein sequence ID" value="VDN27686.1"/>
    <property type="molecule type" value="Genomic_DNA"/>
</dbReference>
<dbReference type="GO" id="GO:0006906">
    <property type="term" value="P:vesicle fusion"/>
    <property type="evidence" value="ECO:0007669"/>
    <property type="project" value="TreeGrafter"/>
</dbReference>
<dbReference type="InterPro" id="IPR010989">
    <property type="entry name" value="SNARE"/>
</dbReference>
<dbReference type="InterPro" id="IPR045242">
    <property type="entry name" value="Syntaxin"/>
</dbReference>
<keyword evidence="7 11" id="KW-1133">Transmembrane helix</keyword>
<keyword evidence="3" id="KW-0813">Transport</keyword>
<dbReference type="OrthoDB" id="10251371at2759"/>
<dbReference type="PROSITE" id="PS00914">
    <property type="entry name" value="SYNTAXIN"/>
    <property type="match status" value="1"/>
</dbReference>
<evidence type="ECO:0000259" key="12">
    <source>
        <dbReference type="PROSITE" id="PS50192"/>
    </source>
</evidence>
<evidence type="ECO:0000256" key="5">
    <source>
        <dbReference type="ARBA" id="ARBA00022775"/>
    </source>
</evidence>
<sequence length="274" mass="31301">MRNLTEVCISLSKNDTFADERMSLVALDEEAATAHASGYNRMPPEWVNYLDEAQYELTRIRSRLKQIREMQQNFMSKPSFVEDLDAQKAMDTSTSEYTQQWHLRANVLSTLRLILSNLAGDFRTSQAKFLKQIEARKETVNSYLLASSDWVNTEVLDDAPVDESSDGLTMEQIQLLLQNADMVKERERDVMSVSKSIVELNSLFKDLASMVVDQGTVLDRIDYNVEQATLRVKSALTSVQRAEKYQRGDRKMYCIVILSISIIVLLILLIIVKT</sequence>
<evidence type="ECO:0000256" key="2">
    <source>
        <dbReference type="ARBA" id="ARBA00009063"/>
    </source>
</evidence>
<evidence type="ECO:0000256" key="7">
    <source>
        <dbReference type="ARBA" id="ARBA00022989"/>
    </source>
</evidence>
<evidence type="ECO:0000256" key="8">
    <source>
        <dbReference type="ARBA" id="ARBA00023034"/>
    </source>
</evidence>
<evidence type="ECO:0000256" key="6">
    <source>
        <dbReference type="ARBA" id="ARBA00022927"/>
    </source>
</evidence>
<evidence type="ECO:0000256" key="10">
    <source>
        <dbReference type="ARBA" id="ARBA00023136"/>
    </source>
</evidence>